<dbReference type="InterPro" id="IPR051401">
    <property type="entry name" value="GtrA_CellWall_Glycosyl"/>
</dbReference>
<evidence type="ECO:0000256" key="2">
    <source>
        <dbReference type="ARBA" id="ARBA00009399"/>
    </source>
</evidence>
<dbReference type="InterPro" id="IPR007267">
    <property type="entry name" value="GtrA_DPMS_TM"/>
</dbReference>
<comment type="subcellular location">
    <subcellularLocation>
        <location evidence="1">Membrane</location>
        <topology evidence="1">Multi-pass membrane protein</topology>
    </subcellularLocation>
</comment>
<dbReference type="Pfam" id="PF04138">
    <property type="entry name" value="GtrA_DPMS_TM"/>
    <property type="match status" value="1"/>
</dbReference>
<evidence type="ECO:0000256" key="7">
    <source>
        <dbReference type="SAM" id="Phobius"/>
    </source>
</evidence>
<sequence length="181" mass="19180">MKHGPGHAVAYLRGLRLSGGTLPTLSAKDRRTRRRTAVTTSEAAEQASPEAPKLGLAAQLTRFVLVGGFSALVDYGTYQLIMALGVWVHPAKALGFVFGTTTAYFLNKKFTFQAAPAGAGRLGGFILLYGVTFFVNVGVNALALALLPGSALKITIAWVIAQATATAINFVMLRLVVFKPQ</sequence>
<evidence type="ECO:0000313" key="9">
    <source>
        <dbReference type="EMBL" id="GAA3995917.1"/>
    </source>
</evidence>
<dbReference type="PANTHER" id="PTHR38459:SF6">
    <property type="entry name" value="ARABINOGALACTAN BIOSYNTHESIS RECRUITING PROTEIN RV3789"/>
    <property type="match status" value="1"/>
</dbReference>
<feature type="transmembrane region" description="Helical" evidence="7">
    <location>
        <begin position="87"/>
        <end position="106"/>
    </location>
</feature>
<evidence type="ECO:0000256" key="6">
    <source>
        <dbReference type="SAM" id="MobiDB-lite"/>
    </source>
</evidence>
<dbReference type="PANTHER" id="PTHR38459">
    <property type="entry name" value="PROPHAGE BACTOPRENOL-LINKED GLUCOSE TRANSLOCASE HOMOLOG"/>
    <property type="match status" value="1"/>
</dbReference>
<keyword evidence="5 7" id="KW-0472">Membrane</keyword>
<keyword evidence="10" id="KW-1185">Reference proteome</keyword>
<organism evidence="9 10">
    <name type="scientific">Allokutzneria multivorans</name>
    <dbReference type="NCBI Taxonomy" id="1142134"/>
    <lineage>
        <taxon>Bacteria</taxon>
        <taxon>Bacillati</taxon>
        <taxon>Actinomycetota</taxon>
        <taxon>Actinomycetes</taxon>
        <taxon>Pseudonocardiales</taxon>
        <taxon>Pseudonocardiaceae</taxon>
        <taxon>Allokutzneria</taxon>
    </lineage>
</organism>
<keyword evidence="3 7" id="KW-0812">Transmembrane</keyword>
<evidence type="ECO:0000256" key="5">
    <source>
        <dbReference type="ARBA" id="ARBA00023136"/>
    </source>
</evidence>
<feature type="domain" description="GtrA/DPMS transmembrane" evidence="8">
    <location>
        <begin position="62"/>
        <end position="178"/>
    </location>
</feature>
<keyword evidence="4 7" id="KW-1133">Transmembrane helix</keyword>
<feature type="transmembrane region" description="Helical" evidence="7">
    <location>
        <begin position="126"/>
        <end position="148"/>
    </location>
</feature>
<dbReference type="EMBL" id="BAABAL010000005">
    <property type="protein sequence ID" value="GAA3995917.1"/>
    <property type="molecule type" value="Genomic_DNA"/>
</dbReference>
<feature type="region of interest" description="Disordered" evidence="6">
    <location>
        <begin position="22"/>
        <end position="46"/>
    </location>
</feature>
<reference evidence="10" key="1">
    <citation type="journal article" date="2019" name="Int. J. Syst. Evol. Microbiol.">
        <title>The Global Catalogue of Microorganisms (GCM) 10K type strain sequencing project: providing services to taxonomists for standard genome sequencing and annotation.</title>
        <authorList>
            <consortium name="The Broad Institute Genomics Platform"/>
            <consortium name="The Broad Institute Genome Sequencing Center for Infectious Disease"/>
            <person name="Wu L."/>
            <person name="Ma J."/>
        </authorList>
    </citation>
    <scope>NUCLEOTIDE SEQUENCE [LARGE SCALE GENOMIC DNA]</scope>
    <source>
        <strain evidence="10">JCM 17342</strain>
    </source>
</reference>
<gene>
    <name evidence="9" type="ORF">GCM10022247_14810</name>
</gene>
<feature type="compositionally biased region" description="Low complexity" evidence="6">
    <location>
        <begin position="37"/>
        <end position="46"/>
    </location>
</feature>
<name>A0ABP7RDH1_9PSEU</name>
<comment type="caution">
    <text evidence="9">The sequence shown here is derived from an EMBL/GenBank/DDBJ whole genome shotgun (WGS) entry which is preliminary data.</text>
</comment>
<dbReference type="Proteomes" id="UP001501747">
    <property type="component" value="Unassembled WGS sequence"/>
</dbReference>
<evidence type="ECO:0000256" key="1">
    <source>
        <dbReference type="ARBA" id="ARBA00004141"/>
    </source>
</evidence>
<evidence type="ECO:0000313" key="10">
    <source>
        <dbReference type="Proteomes" id="UP001501747"/>
    </source>
</evidence>
<evidence type="ECO:0000256" key="3">
    <source>
        <dbReference type="ARBA" id="ARBA00022692"/>
    </source>
</evidence>
<comment type="similarity">
    <text evidence="2">Belongs to the GtrA family.</text>
</comment>
<protein>
    <submittedName>
        <fullName evidence="9">GtrA family protein</fullName>
    </submittedName>
</protein>
<proteinExistence type="inferred from homology"/>
<evidence type="ECO:0000259" key="8">
    <source>
        <dbReference type="Pfam" id="PF04138"/>
    </source>
</evidence>
<evidence type="ECO:0000256" key="4">
    <source>
        <dbReference type="ARBA" id="ARBA00022989"/>
    </source>
</evidence>
<feature type="transmembrane region" description="Helical" evidence="7">
    <location>
        <begin position="154"/>
        <end position="177"/>
    </location>
</feature>
<accession>A0ABP7RDH1</accession>